<sequence>MPEKPRSDLIALLALIVILGVLVGGYLIFPSLQRAMGYTDCIASGRVTGC</sequence>
<comment type="caution">
    <text evidence="2">The sequence shown here is derived from an EMBL/GenBank/DDBJ whole genome shotgun (WGS) entry which is preliminary data.</text>
</comment>
<dbReference type="EMBL" id="JAEUXJ010000007">
    <property type="protein sequence ID" value="MBL6457073.1"/>
    <property type="molecule type" value="Genomic_DNA"/>
</dbReference>
<feature type="transmembrane region" description="Helical" evidence="1">
    <location>
        <begin position="9"/>
        <end position="29"/>
    </location>
</feature>
<keyword evidence="1" id="KW-0812">Transmembrane</keyword>
<accession>A0ABS1V9R0</accession>
<evidence type="ECO:0000313" key="2">
    <source>
        <dbReference type="EMBL" id="MBL6457073.1"/>
    </source>
</evidence>
<keyword evidence="3" id="KW-1185">Reference proteome</keyword>
<evidence type="ECO:0000256" key="1">
    <source>
        <dbReference type="SAM" id="Phobius"/>
    </source>
</evidence>
<dbReference type="RefSeq" id="WP_202826812.1">
    <property type="nucleotide sequence ID" value="NZ_JAEUXJ010000007.1"/>
</dbReference>
<reference evidence="2 3" key="1">
    <citation type="submission" date="2021-01" db="EMBL/GenBank/DDBJ databases">
        <title>Belnapia mucosa sp. nov. and Belnapia arida sp. nov., isolated from the Tabernas Desert (Almeria, Spain).</title>
        <authorList>
            <person name="Molina-Menor E."/>
            <person name="Vidal-Verdu A."/>
            <person name="Calonge A."/>
            <person name="Satari L."/>
            <person name="Pereto Magraner J."/>
            <person name="Porcar Miralles M."/>
        </authorList>
    </citation>
    <scope>NUCLEOTIDE SEQUENCE [LARGE SCALE GENOMIC DNA]</scope>
    <source>
        <strain evidence="2 3">T6</strain>
    </source>
</reference>
<protein>
    <submittedName>
        <fullName evidence="2">Uncharacterized protein</fullName>
    </submittedName>
</protein>
<evidence type="ECO:0000313" key="3">
    <source>
        <dbReference type="Proteomes" id="UP000606490"/>
    </source>
</evidence>
<proteinExistence type="predicted"/>
<gene>
    <name evidence="2" type="ORF">JMJ55_17185</name>
</gene>
<keyword evidence="1" id="KW-1133">Transmembrane helix</keyword>
<organism evidence="2 3">
    <name type="scientific">Belnapia mucosa</name>
    <dbReference type="NCBI Taxonomy" id="2804532"/>
    <lineage>
        <taxon>Bacteria</taxon>
        <taxon>Pseudomonadati</taxon>
        <taxon>Pseudomonadota</taxon>
        <taxon>Alphaproteobacteria</taxon>
        <taxon>Acetobacterales</taxon>
        <taxon>Roseomonadaceae</taxon>
        <taxon>Belnapia</taxon>
    </lineage>
</organism>
<name>A0ABS1V9R0_9PROT</name>
<keyword evidence="1" id="KW-0472">Membrane</keyword>
<dbReference type="Proteomes" id="UP000606490">
    <property type="component" value="Unassembled WGS sequence"/>
</dbReference>